<sequence>MSGSRVKKFELERIVDVGYLAGKLRKKPKLLSCTLEELMGEVGLDIKKPVTTQGSMRSNWQFSSVLSEEEVKFAMYEVHTCYHIASKLIDDATSSTVRASFL</sequence>
<dbReference type="Gene3D" id="3.30.420.10">
    <property type="entry name" value="Ribonuclease H-like superfamily/Ribonuclease H"/>
    <property type="match status" value="1"/>
</dbReference>
<keyword evidence="2" id="KW-1185">Reference proteome</keyword>
<name>A0A9Q1QZK7_9SOLA</name>
<dbReference type="AlphaFoldDB" id="A0A9Q1QZK7"/>
<comment type="caution">
    <text evidence="1">The sequence shown here is derived from an EMBL/GenBank/DDBJ whole genome shotgun (WGS) entry which is preliminary data.</text>
</comment>
<dbReference type="OrthoDB" id="1299946at2759"/>
<gene>
    <name evidence="1" type="ORF">K7X08_007087</name>
</gene>
<dbReference type="Proteomes" id="UP001152561">
    <property type="component" value="Unassembled WGS sequence"/>
</dbReference>
<accession>A0A9Q1QZK7</accession>
<proteinExistence type="predicted"/>
<reference evidence="2" key="1">
    <citation type="journal article" date="2023" name="Proc. Natl. Acad. Sci. U.S.A.">
        <title>Genomic and structural basis for evolution of tropane alkaloid biosynthesis.</title>
        <authorList>
            <person name="Wanga Y.-J."/>
            <person name="Taina T."/>
            <person name="Yua J.-Y."/>
            <person name="Lia J."/>
            <person name="Xua B."/>
            <person name="Chenc J."/>
            <person name="D'Auriad J.C."/>
            <person name="Huanga J.-P."/>
            <person name="Huanga S.-X."/>
        </authorList>
    </citation>
    <scope>NUCLEOTIDE SEQUENCE [LARGE SCALE GENOMIC DNA]</scope>
    <source>
        <strain evidence="2">cv. KIB-2019</strain>
    </source>
</reference>
<protein>
    <submittedName>
        <fullName evidence="1">Uncharacterized protein</fullName>
    </submittedName>
</protein>
<evidence type="ECO:0000313" key="2">
    <source>
        <dbReference type="Proteomes" id="UP001152561"/>
    </source>
</evidence>
<dbReference type="GO" id="GO:0003676">
    <property type="term" value="F:nucleic acid binding"/>
    <property type="evidence" value="ECO:0007669"/>
    <property type="project" value="InterPro"/>
</dbReference>
<dbReference type="InterPro" id="IPR036397">
    <property type="entry name" value="RNaseH_sf"/>
</dbReference>
<organism evidence="1 2">
    <name type="scientific">Anisodus acutangulus</name>
    <dbReference type="NCBI Taxonomy" id="402998"/>
    <lineage>
        <taxon>Eukaryota</taxon>
        <taxon>Viridiplantae</taxon>
        <taxon>Streptophyta</taxon>
        <taxon>Embryophyta</taxon>
        <taxon>Tracheophyta</taxon>
        <taxon>Spermatophyta</taxon>
        <taxon>Magnoliopsida</taxon>
        <taxon>eudicotyledons</taxon>
        <taxon>Gunneridae</taxon>
        <taxon>Pentapetalae</taxon>
        <taxon>asterids</taxon>
        <taxon>lamiids</taxon>
        <taxon>Solanales</taxon>
        <taxon>Solanaceae</taxon>
        <taxon>Solanoideae</taxon>
        <taxon>Hyoscyameae</taxon>
        <taxon>Anisodus</taxon>
    </lineage>
</organism>
<evidence type="ECO:0000313" key="1">
    <source>
        <dbReference type="EMBL" id="KAJ8533763.1"/>
    </source>
</evidence>
<dbReference type="EMBL" id="JAJAGQ010000019">
    <property type="protein sequence ID" value="KAJ8533763.1"/>
    <property type="molecule type" value="Genomic_DNA"/>
</dbReference>